<evidence type="ECO:0000256" key="3">
    <source>
        <dbReference type="SAM" id="MobiDB-lite"/>
    </source>
</evidence>
<dbReference type="SUPFAM" id="SSF81901">
    <property type="entry name" value="HCP-like"/>
    <property type="match status" value="3"/>
</dbReference>
<dbReference type="InterPro" id="IPR050767">
    <property type="entry name" value="Sel1_AlgK"/>
</dbReference>
<dbReference type="InterPro" id="IPR006597">
    <property type="entry name" value="Sel1-like"/>
</dbReference>
<keyword evidence="2" id="KW-0175">Coiled coil</keyword>
<dbReference type="PANTHER" id="PTHR11102:SF147">
    <property type="entry name" value="SEL1L ADAPTOR SUBUNIT OF ERAD E3 UBIQUITIN LIGASE"/>
    <property type="match status" value="1"/>
</dbReference>
<reference evidence="6" key="1">
    <citation type="submission" date="2021-05" db="EMBL/GenBank/DDBJ databases">
        <authorList>
            <person name="Alioto T."/>
            <person name="Alioto T."/>
            <person name="Gomez Garrido J."/>
        </authorList>
    </citation>
    <scope>NUCLEOTIDE SEQUENCE</scope>
</reference>
<dbReference type="AlphaFoldDB" id="A0A8D9AJX0"/>
<organism evidence="6">
    <name type="scientific">Cacopsylla melanoneura</name>
    <dbReference type="NCBI Taxonomy" id="428564"/>
    <lineage>
        <taxon>Eukaryota</taxon>
        <taxon>Metazoa</taxon>
        <taxon>Ecdysozoa</taxon>
        <taxon>Arthropoda</taxon>
        <taxon>Hexapoda</taxon>
        <taxon>Insecta</taxon>
        <taxon>Pterygota</taxon>
        <taxon>Neoptera</taxon>
        <taxon>Paraneoptera</taxon>
        <taxon>Hemiptera</taxon>
        <taxon>Sternorrhyncha</taxon>
        <taxon>Psylloidea</taxon>
        <taxon>Psyllidae</taxon>
        <taxon>Psyllinae</taxon>
        <taxon>Cacopsylla</taxon>
    </lineage>
</organism>
<dbReference type="EMBL" id="HBUF01574772">
    <property type="protein sequence ID" value="CAG6767899.1"/>
    <property type="molecule type" value="Transcribed_RNA"/>
</dbReference>
<sequence>MIKSDHRWPIMIIALVLLSSLVISIHGNDNDLQNFINSVNDQNQKKSKSSSEEVFVETEDEATPPEATNVKYSEPINDLDISSAIKILTAPDLSQPDEQTKDKDSEKNKANIKNLDNLLNFKFILDNDPWVENFKVAIKSSLEESNTLENQIEEHENDAVGEKNMETEMTPEQLEAHNKYLEAMKLINSHSSNKAKGYLSMFQAAGLGSVDAKIHLAWAQLFGTHVNQNIVAANETFHTLAEEGNPVAQMGLGFLYSSGLGVNVSLAKSLVYYTFSAIGGNQWAQMALGYRYYAGISVTTSCEKALDFYKIAAAKVAKDVTLSGGQMIHRIRLMEEADASGYNAGILDKDLFEYYQLLANKGDVTAQVGLGQLHFQGGRGIPLDYEKAHHYFLQAAEANNPIALGFLGRMYLEGNEYVKQDNKTAFTYFKKSADQNNPVGQSGLGLMYMRGQGAPQDYSEAFRFFQLAAEQGWVDGQLHLGVMYHKGLGVRRDYKTAVKYFTLASQSGHVMAYYNLAQMHAAGTGLMRSCSTAVDLYKNVVERGRVGEKLMEAYTLHRDGHGNAAFIIYALLSDLGYDVAQSNAAHLLDRNEVTLWPDDNARYTRALVYWARSAAQGYSPAQVKLGDYHYYGWGTAVDYEIAAMHYRLASESQHNAQAFFNLGYMHEQGLGMSQDIHLAKRCYDMAAETSADAKVPAALALLKLSLLFSVQYLQEIKWQHWDLYLLGLLIPTLATLLFMKLGYTNRDWCMVPTRAC</sequence>
<evidence type="ECO:0000256" key="4">
    <source>
        <dbReference type="SAM" id="Phobius"/>
    </source>
</evidence>
<dbReference type="GO" id="GO:0036503">
    <property type="term" value="P:ERAD pathway"/>
    <property type="evidence" value="ECO:0007669"/>
    <property type="project" value="TreeGrafter"/>
</dbReference>
<feature type="compositionally biased region" description="Acidic residues" evidence="3">
    <location>
        <begin position="54"/>
        <end position="63"/>
    </location>
</feature>
<keyword evidence="5" id="KW-0732">Signal</keyword>
<dbReference type="PANTHER" id="PTHR11102">
    <property type="entry name" value="SEL-1-LIKE PROTEIN"/>
    <property type="match status" value="1"/>
</dbReference>
<dbReference type="Gene3D" id="1.25.40.10">
    <property type="entry name" value="Tetratricopeptide repeat domain"/>
    <property type="match status" value="3"/>
</dbReference>
<keyword evidence="4" id="KW-0812">Transmembrane</keyword>
<dbReference type="GO" id="GO:0005789">
    <property type="term" value="C:endoplasmic reticulum membrane"/>
    <property type="evidence" value="ECO:0007669"/>
    <property type="project" value="TreeGrafter"/>
</dbReference>
<keyword evidence="4" id="KW-0472">Membrane</keyword>
<evidence type="ECO:0000313" key="6">
    <source>
        <dbReference type="EMBL" id="CAG6767899.1"/>
    </source>
</evidence>
<dbReference type="InterPro" id="IPR011990">
    <property type="entry name" value="TPR-like_helical_dom_sf"/>
</dbReference>
<evidence type="ECO:0000256" key="5">
    <source>
        <dbReference type="SAM" id="SignalP"/>
    </source>
</evidence>
<accession>A0A8D9AJX0</accession>
<evidence type="ECO:0000256" key="2">
    <source>
        <dbReference type="SAM" id="Coils"/>
    </source>
</evidence>
<dbReference type="SMART" id="SM00671">
    <property type="entry name" value="SEL1"/>
    <property type="match status" value="10"/>
</dbReference>
<feature type="region of interest" description="Disordered" evidence="3">
    <location>
        <begin position="42"/>
        <end position="70"/>
    </location>
</feature>
<feature type="coiled-coil region" evidence="2">
    <location>
        <begin position="138"/>
        <end position="165"/>
    </location>
</feature>
<name>A0A8D9AJX0_9HEMI</name>
<feature type="chain" id="PRO_5034607881" evidence="5">
    <location>
        <begin position="28"/>
        <end position="756"/>
    </location>
</feature>
<dbReference type="Pfam" id="PF08238">
    <property type="entry name" value="Sel1"/>
    <property type="match status" value="9"/>
</dbReference>
<proteinExistence type="inferred from homology"/>
<protein>
    <submittedName>
        <fullName evidence="6">Protein sel-1 homolog 1</fullName>
    </submittedName>
</protein>
<feature type="signal peptide" evidence="5">
    <location>
        <begin position="1"/>
        <end position="27"/>
    </location>
</feature>
<evidence type="ECO:0000256" key="1">
    <source>
        <dbReference type="ARBA" id="ARBA00038101"/>
    </source>
</evidence>
<keyword evidence="4" id="KW-1133">Transmembrane helix</keyword>
<comment type="similarity">
    <text evidence="1">Belongs to the sel-1 family.</text>
</comment>
<feature type="transmembrane region" description="Helical" evidence="4">
    <location>
        <begin position="725"/>
        <end position="743"/>
    </location>
</feature>